<evidence type="ECO:0000256" key="2">
    <source>
        <dbReference type="SAM" id="Phobius"/>
    </source>
</evidence>
<keyword evidence="2" id="KW-0812">Transmembrane</keyword>
<dbReference type="NCBIfam" id="TIGR03919">
    <property type="entry name" value="T7SS_EccB"/>
    <property type="match status" value="1"/>
</dbReference>
<keyword evidence="2" id="KW-1133">Transmembrane helix</keyword>
<dbReference type="EMBL" id="BOMH01000007">
    <property type="protein sequence ID" value="GID63160.1"/>
    <property type="molecule type" value="Genomic_DNA"/>
</dbReference>
<evidence type="ECO:0000313" key="3">
    <source>
        <dbReference type="EMBL" id="GID63160.1"/>
    </source>
</evidence>
<name>A0A919IJN2_9ACTN</name>
<dbReference type="Proteomes" id="UP000619479">
    <property type="component" value="Unassembled WGS sequence"/>
</dbReference>
<evidence type="ECO:0000256" key="1">
    <source>
        <dbReference type="SAM" id="MobiDB-lite"/>
    </source>
</evidence>
<dbReference type="AlphaFoldDB" id="A0A919IJN2"/>
<organism evidence="3 4">
    <name type="scientific">Actinoplanes cyaneus</name>
    <dbReference type="NCBI Taxonomy" id="52696"/>
    <lineage>
        <taxon>Bacteria</taxon>
        <taxon>Bacillati</taxon>
        <taxon>Actinomycetota</taxon>
        <taxon>Actinomycetes</taxon>
        <taxon>Micromonosporales</taxon>
        <taxon>Micromonosporaceae</taxon>
        <taxon>Actinoplanes</taxon>
    </lineage>
</organism>
<dbReference type="PANTHER" id="PTHR40765">
    <property type="entry name" value="ESX-2 SECRETION SYSTEM ATPASE ECCB2"/>
    <property type="match status" value="1"/>
</dbReference>
<evidence type="ECO:0000313" key="4">
    <source>
        <dbReference type="Proteomes" id="UP000619479"/>
    </source>
</evidence>
<dbReference type="RefSeq" id="WP_203738620.1">
    <property type="nucleotide sequence ID" value="NZ_BAAAUC010000013.1"/>
</dbReference>
<sequence>MASRRDQLQSYQFLNQRVISAFVMRETDPAQSPLRRGIGALFGGLMVAVLIGAGFGVYGILTKVGTDAWKSDGSVVVERESGASFVYLQGRLNPALNFTSARLAAGRPNPTVYRIAAKALAGTPRGVTIGIPNAPASLPEAAQQVGLPWAMCMVPGENPAAALLVGQTGPAGTDLADRGLLVSDGNTNLQLVWHGFKHKIQDAQTTLPGLYGAVDPVVVSTAWLNALPAGGDIAAIPVKNRGAASKRVPALTNGTVLAVTVGVDATQFYLVLDDGILPITALQKAVLNASFPAEPKNVPITVVTGGGTPQLKPETGNPDAQPPASPPTLATVAAGTTACAITRSAAKAPSIVVGGPVSALSSAVPTAGASGGRALADAVGVPAGRFALVRVPGSAGYQLVTDLGLRHPVPDADALGRLGYSPDAATAIPTALISSIPAGVTLDPAAAVKPAASQRR</sequence>
<comment type="caution">
    <text evidence="3">The sequence shown here is derived from an EMBL/GenBank/DDBJ whole genome shotgun (WGS) entry which is preliminary data.</text>
</comment>
<reference evidence="3" key="1">
    <citation type="submission" date="2021-01" db="EMBL/GenBank/DDBJ databases">
        <title>Whole genome shotgun sequence of Actinoplanes cyaneus NBRC 14990.</title>
        <authorList>
            <person name="Komaki H."/>
            <person name="Tamura T."/>
        </authorList>
    </citation>
    <scope>NUCLEOTIDE SEQUENCE</scope>
    <source>
        <strain evidence="3">NBRC 14990</strain>
    </source>
</reference>
<proteinExistence type="predicted"/>
<dbReference type="InterPro" id="IPR007795">
    <property type="entry name" value="T7SS_EccB"/>
</dbReference>
<dbReference type="PANTHER" id="PTHR40765:SF2">
    <property type="entry name" value="ESX-2 SECRETION SYSTEM ATPASE ECCB2"/>
    <property type="match status" value="1"/>
</dbReference>
<dbReference type="InterPro" id="IPR044857">
    <property type="entry name" value="T7SS_EccB_R1"/>
</dbReference>
<keyword evidence="4" id="KW-1185">Reference proteome</keyword>
<gene>
    <name evidence="3" type="ORF">Acy02nite_10410</name>
</gene>
<protein>
    <submittedName>
        <fullName evidence="3">Type VII secretion protein EccB</fullName>
    </submittedName>
</protein>
<feature type="region of interest" description="Disordered" evidence="1">
    <location>
        <begin position="305"/>
        <end position="327"/>
    </location>
</feature>
<dbReference type="GO" id="GO:0005576">
    <property type="term" value="C:extracellular region"/>
    <property type="evidence" value="ECO:0007669"/>
    <property type="project" value="TreeGrafter"/>
</dbReference>
<feature type="transmembrane region" description="Helical" evidence="2">
    <location>
        <begin position="38"/>
        <end position="61"/>
    </location>
</feature>
<keyword evidence="2" id="KW-0472">Membrane</keyword>
<dbReference type="Pfam" id="PF05108">
    <property type="entry name" value="T7SS_ESX1_EccB"/>
    <property type="match status" value="1"/>
</dbReference>
<accession>A0A919IJN2</accession>
<dbReference type="Gene3D" id="3.30.2390.20">
    <property type="entry name" value="Type VII secretion system EccB, repeat 1 domain"/>
    <property type="match status" value="1"/>
</dbReference>